<dbReference type="GO" id="GO:0016020">
    <property type="term" value="C:membrane"/>
    <property type="evidence" value="ECO:0007669"/>
    <property type="project" value="UniProtKB-SubCell"/>
</dbReference>
<dbReference type="Gramene" id="TKW19378">
    <property type="protein sequence ID" value="TKW19378"/>
    <property type="gene ID" value="SEVIR_4G016400v2"/>
</dbReference>
<evidence type="ECO:0000259" key="7">
    <source>
        <dbReference type="PROSITE" id="PS50011"/>
    </source>
</evidence>
<evidence type="ECO:0000256" key="6">
    <source>
        <dbReference type="ARBA" id="ARBA00023157"/>
    </source>
</evidence>
<comment type="subcellular location">
    <subcellularLocation>
        <location evidence="1">Membrane</location>
        <topology evidence="1">Single-pass membrane protein</topology>
    </subcellularLocation>
</comment>
<keyword evidence="2" id="KW-0812">Transmembrane</keyword>
<dbReference type="Pfam" id="PF00954">
    <property type="entry name" value="S_locus_glycop"/>
    <property type="match status" value="1"/>
</dbReference>
<evidence type="ECO:0000259" key="8">
    <source>
        <dbReference type="PROSITE" id="PS50948"/>
    </source>
</evidence>
<dbReference type="PROSITE" id="PS00108">
    <property type="entry name" value="PROTEIN_KINASE_ST"/>
    <property type="match status" value="1"/>
</dbReference>
<dbReference type="Pfam" id="PF00069">
    <property type="entry name" value="Pkinase"/>
    <property type="match status" value="1"/>
</dbReference>
<dbReference type="CDD" id="cd01098">
    <property type="entry name" value="PAN_AP_plant"/>
    <property type="match status" value="1"/>
</dbReference>
<feature type="domain" description="Protein kinase" evidence="7">
    <location>
        <begin position="61"/>
        <end position="410"/>
    </location>
</feature>
<dbReference type="GO" id="GO:0004672">
    <property type="term" value="F:protein kinase activity"/>
    <property type="evidence" value="ECO:0007669"/>
    <property type="project" value="InterPro"/>
</dbReference>
<keyword evidence="6" id="KW-1015">Disulfide bond</keyword>
<dbReference type="SMART" id="SM00220">
    <property type="entry name" value="S_TKc"/>
    <property type="match status" value="1"/>
</dbReference>
<dbReference type="SUPFAM" id="SSF56112">
    <property type="entry name" value="Protein kinase-like (PK-like)"/>
    <property type="match status" value="1"/>
</dbReference>
<dbReference type="PANTHER" id="PTHR47974">
    <property type="entry name" value="OS07G0415500 PROTEIN"/>
    <property type="match status" value="1"/>
</dbReference>
<dbReference type="GO" id="GO:0048544">
    <property type="term" value="P:recognition of pollen"/>
    <property type="evidence" value="ECO:0007669"/>
    <property type="project" value="InterPro"/>
</dbReference>
<keyword evidence="10" id="KW-1185">Reference proteome</keyword>
<evidence type="ECO:0000313" key="10">
    <source>
        <dbReference type="Proteomes" id="UP000298652"/>
    </source>
</evidence>
<dbReference type="Gene3D" id="1.10.510.10">
    <property type="entry name" value="Transferase(Phosphotransferase) domain 1"/>
    <property type="match status" value="1"/>
</dbReference>
<dbReference type="EMBL" id="CM016555">
    <property type="protein sequence ID" value="TKW19378.1"/>
    <property type="molecule type" value="Genomic_DNA"/>
</dbReference>
<sequence>MRTVALEVDFYPVPSSTRRSPELSGIKVMVDSKHRKNTIDQAPGVYSSDIGLDGICRSSWKSSLSYWSSGEWNSRFRFFSSMPEISSPTIYNFTFVNNDQEVYYMCTLLNNNLIVQDLLDVSGQRISRIWNSHDWVTFSYKPKYQCDVYAVCGPFTICTGNANTLCECMKRFSERSPEDWKVEDRTGGCKRNTPLNCGSHSDKNSTGTTDTFYSIPSIRLPHNSKRIPNASSWTECARVCLNNCSCTAYSYGKDRCSIWHDELASGLAYLHHSCRDCIIHCDIKPENILLDTCFVPKIADFGMAKFLGREFSHVVTTMRGTIGYLAPEWISGTSITLKVDVYSYGMLLLEIVSGSRNLSKEASSDGDHASYFLLKVTQKLLDGDIVSLVDANLHDGVNIEEVARVCIYSR</sequence>
<dbReference type="InterPro" id="IPR011009">
    <property type="entry name" value="Kinase-like_dom_sf"/>
</dbReference>
<dbReference type="AlphaFoldDB" id="A0A4U6USJ5"/>
<evidence type="ECO:0000256" key="4">
    <source>
        <dbReference type="ARBA" id="ARBA00022989"/>
    </source>
</evidence>
<keyword evidence="5" id="KW-0472">Membrane</keyword>
<dbReference type="PROSITE" id="PS50011">
    <property type="entry name" value="PROTEIN_KINASE_DOM"/>
    <property type="match status" value="1"/>
</dbReference>
<dbReference type="GO" id="GO:0005524">
    <property type="term" value="F:ATP binding"/>
    <property type="evidence" value="ECO:0007669"/>
    <property type="project" value="InterPro"/>
</dbReference>
<evidence type="ECO:0000256" key="2">
    <source>
        <dbReference type="ARBA" id="ARBA00022692"/>
    </source>
</evidence>
<dbReference type="InterPro" id="IPR000858">
    <property type="entry name" value="S_locus_glycoprot_dom"/>
</dbReference>
<dbReference type="InterPro" id="IPR008271">
    <property type="entry name" value="Ser/Thr_kinase_AS"/>
</dbReference>
<evidence type="ECO:0000256" key="5">
    <source>
        <dbReference type="ARBA" id="ARBA00023136"/>
    </source>
</evidence>
<organism evidence="9 10">
    <name type="scientific">Setaria viridis</name>
    <name type="common">Green bristlegrass</name>
    <name type="synonym">Setaria italica subsp. viridis</name>
    <dbReference type="NCBI Taxonomy" id="4556"/>
    <lineage>
        <taxon>Eukaryota</taxon>
        <taxon>Viridiplantae</taxon>
        <taxon>Streptophyta</taxon>
        <taxon>Embryophyta</taxon>
        <taxon>Tracheophyta</taxon>
        <taxon>Spermatophyta</taxon>
        <taxon>Magnoliopsida</taxon>
        <taxon>Liliopsida</taxon>
        <taxon>Poales</taxon>
        <taxon>Poaceae</taxon>
        <taxon>PACMAD clade</taxon>
        <taxon>Panicoideae</taxon>
        <taxon>Panicodae</taxon>
        <taxon>Paniceae</taxon>
        <taxon>Cenchrinae</taxon>
        <taxon>Setaria</taxon>
    </lineage>
</organism>
<protein>
    <recommendedName>
        <fullName evidence="11">Protein kinase domain-containing protein</fullName>
    </recommendedName>
</protein>
<evidence type="ECO:0008006" key="11">
    <source>
        <dbReference type="Google" id="ProtNLM"/>
    </source>
</evidence>
<dbReference type="OMA" id="ANTLCEC"/>
<dbReference type="SUPFAM" id="SSF57414">
    <property type="entry name" value="Hairpin loop containing domain-like"/>
    <property type="match status" value="1"/>
</dbReference>
<dbReference type="InterPro" id="IPR003609">
    <property type="entry name" value="Pan_app"/>
</dbReference>
<accession>A0A4U6USJ5</accession>
<dbReference type="Proteomes" id="UP000298652">
    <property type="component" value="Chromosome 4"/>
</dbReference>
<feature type="domain" description="Apple" evidence="8">
    <location>
        <begin position="197"/>
        <end position="274"/>
    </location>
</feature>
<evidence type="ECO:0000256" key="1">
    <source>
        <dbReference type="ARBA" id="ARBA00004167"/>
    </source>
</evidence>
<keyword evidence="3" id="KW-0732">Signal</keyword>
<reference evidence="9" key="1">
    <citation type="submission" date="2019-03" db="EMBL/GenBank/DDBJ databases">
        <title>WGS assembly of Setaria viridis.</title>
        <authorList>
            <person name="Huang P."/>
            <person name="Jenkins J."/>
            <person name="Grimwood J."/>
            <person name="Barry K."/>
            <person name="Healey A."/>
            <person name="Mamidi S."/>
            <person name="Sreedasyam A."/>
            <person name="Shu S."/>
            <person name="Feldman M."/>
            <person name="Wu J."/>
            <person name="Yu Y."/>
            <person name="Chen C."/>
            <person name="Johnson J."/>
            <person name="Rokhsar D."/>
            <person name="Baxter I."/>
            <person name="Schmutz J."/>
            <person name="Brutnell T."/>
            <person name="Kellogg E."/>
        </authorList>
    </citation>
    <scope>NUCLEOTIDE SEQUENCE [LARGE SCALE GENOMIC DNA]</scope>
</reference>
<keyword evidence="4" id="KW-1133">Transmembrane helix</keyword>
<dbReference type="PROSITE" id="PS50948">
    <property type="entry name" value="PAN"/>
    <property type="match status" value="1"/>
</dbReference>
<gene>
    <name evidence="9" type="ORF">SEVIR_4G016400v2</name>
</gene>
<evidence type="ECO:0000256" key="3">
    <source>
        <dbReference type="ARBA" id="ARBA00022729"/>
    </source>
</evidence>
<dbReference type="InterPro" id="IPR000719">
    <property type="entry name" value="Prot_kinase_dom"/>
</dbReference>
<name>A0A4U6USJ5_SETVI</name>
<proteinExistence type="predicted"/>
<dbReference type="PANTHER" id="PTHR47974:SF19">
    <property type="entry name" value="RECEPTOR-LIKE SERINE_THREONINE-PROTEIN KINASE"/>
    <property type="match status" value="1"/>
</dbReference>
<evidence type="ECO:0000313" key="9">
    <source>
        <dbReference type="EMBL" id="TKW19378.1"/>
    </source>
</evidence>